<feature type="compositionally biased region" description="Basic and acidic residues" evidence="1">
    <location>
        <begin position="255"/>
        <end position="264"/>
    </location>
</feature>
<reference evidence="3" key="1">
    <citation type="submission" date="2016-11" db="UniProtKB">
        <authorList>
            <consortium name="WormBaseParasite"/>
        </authorList>
    </citation>
    <scope>IDENTIFICATION</scope>
</reference>
<feature type="region of interest" description="Disordered" evidence="1">
    <location>
        <begin position="91"/>
        <end position="156"/>
    </location>
</feature>
<name>A0A1I7U7L3_9PELO</name>
<feature type="region of interest" description="Disordered" evidence="1">
    <location>
        <begin position="240"/>
        <end position="268"/>
    </location>
</feature>
<protein>
    <submittedName>
        <fullName evidence="3">Shugoshin_C domain-containing protein</fullName>
    </submittedName>
</protein>
<sequence>MNGSIIPHIQSRLGMDASDAYSPTPVKTVNKESEAPNDRVSTGSVKTSIGKPTPTTQQHLIQLKMKAKEVAKNDEYTPSKLMNGCTIADVHTRSSIPRADAYSPTPINRSVRKLPPPTPSKLVSRDHPRGPKARSRKNNGKEEEYSPSVLMNGTSIINPKLPNLALEAYSSTPMNTASLKRATSSYATPTQSEKPEHAEKTETHQQPSKASQDKEKVAEINKATSEPIKWVTTVIGNTSMRLPEQPVSGPYIPPPKEDEMERNSPPKKVYRRNNAVVPLPDDHKDPRPINSLYQQRRNLNTANRDSKGEQQISNAVLLADGGRSVANTTISTPRRHSEIHHAPISMPFKRATAGRPIATSKNVKNVQIQRKISEEEEYVPSRINRGPMMIECPARSDVSVEGYVPTKKNSDALSVSMDDLEDEPYSPSKLMDGKSIDEVDWAARNKLNKASKTTSTVKAAVQRKVTTKKESQETAKPPFRIPKLGNKAQKK</sequence>
<proteinExistence type="predicted"/>
<evidence type="ECO:0000256" key="1">
    <source>
        <dbReference type="SAM" id="MobiDB-lite"/>
    </source>
</evidence>
<dbReference type="Proteomes" id="UP000095282">
    <property type="component" value="Unplaced"/>
</dbReference>
<evidence type="ECO:0000313" key="2">
    <source>
        <dbReference type="Proteomes" id="UP000095282"/>
    </source>
</evidence>
<feature type="compositionally biased region" description="Polar residues" evidence="1">
    <location>
        <begin position="180"/>
        <end position="192"/>
    </location>
</feature>
<feature type="region of interest" description="Disordered" evidence="1">
    <location>
        <begin position="450"/>
        <end position="491"/>
    </location>
</feature>
<organism evidence="2 3">
    <name type="scientific">Caenorhabditis tropicalis</name>
    <dbReference type="NCBI Taxonomy" id="1561998"/>
    <lineage>
        <taxon>Eukaryota</taxon>
        <taxon>Metazoa</taxon>
        <taxon>Ecdysozoa</taxon>
        <taxon>Nematoda</taxon>
        <taxon>Chromadorea</taxon>
        <taxon>Rhabditida</taxon>
        <taxon>Rhabditina</taxon>
        <taxon>Rhabditomorpha</taxon>
        <taxon>Rhabditoidea</taxon>
        <taxon>Rhabditidae</taxon>
        <taxon>Peloderinae</taxon>
        <taxon>Caenorhabditis</taxon>
    </lineage>
</organism>
<dbReference type="WBParaSite" id="Csp11.Scaffold629.g15660.t2">
    <property type="protein sequence ID" value="Csp11.Scaffold629.g15660.t2"/>
    <property type="gene ID" value="Csp11.Scaffold629.g15660"/>
</dbReference>
<evidence type="ECO:0000313" key="3">
    <source>
        <dbReference type="WBParaSite" id="Csp11.Scaffold629.g15660.t2"/>
    </source>
</evidence>
<feature type="region of interest" description="Disordered" evidence="1">
    <location>
        <begin position="1"/>
        <end position="57"/>
    </location>
</feature>
<keyword evidence="2" id="KW-1185">Reference proteome</keyword>
<feature type="compositionally biased region" description="Basic and acidic residues" evidence="1">
    <location>
        <begin position="193"/>
        <end position="203"/>
    </location>
</feature>
<dbReference type="AlphaFoldDB" id="A0A1I7U7L3"/>
<accession>A0A1I7U7L3</accession>
<feature type="region of interest" description="Disordered" evidence="1">
    <location>
        <begin position="180"/>
        <end position="225"/>
    </location>
</feature>